<protein>
    <submittedName>
        <fullName evidence="1">Uncharacterized protein</fullName>
    </submittedName>
</protein>
<accession>A0A7Z8DXS4</accession>
<sequence length="64" mass="7615">MEDWLLKWSAADITVGYHLWVHKMCTLFYCDLPQIENKYSSVCYLVEKSYPSPLFQSLDCEDFL</sequence>
<evidence type="ECO:0000313" key="1">
    <source>
        <dbReference type="EMBL" id="TBR49314.1"/>
    </source>
</evidence>
<comment type="caution">
    <text evidence="1">The sequence shown here is derived from an EMBL/GenBank/DDBJ whole genome shotgun (WGS) entry which is preliminary data.</text>
</comment>
<proteinExistence type="predicted"/>
<reference evidence="1 2" key="1">
    <citation type="submission" date="2019-02" db="EMBL/GenBank/DDBJ databases">
        <title>Draft genome sequence of Escherichia albertii strain Mex-12/320a, isolated from an infant with diarrhea, harboring virulence genes associated with diarrheagenic strains of enteropathogenic E. coli.</title>
        <authorList>
            <person name="Maldonado-Puga S."/>
            <person name="Meza-Segura M."/>
            <person name="Zaidi M.B."/>
            <person name="Estrada-Garcia T."/>
        </authorList>
    </citation>
    <scope>NUCLEOTIDE SEQUENCE [LARGE SCALE GENOMIC DNA]</scope>
    <source>
        <strain evidence="1 2">Mex-12/320a</strain>
    </source>
</reference>
<dbReference type="AlphaFoldDB" id="A0A7Z8DXS4"/>
<evidence type="ECO:0000313" key="2">
    <source>
        <dbReference type="Proteomes" id="UP000292187"/>
    </source>
</evidence>
<gene>
    <name evidence="1" type="ORF">EYS06_19255</name>
</gene>
<name>A0A7Z8DXS4_ESCAL</name>
<dbReference type="Proteomes" id="UP000292187">
    <property type="component" value="Unassembled WGS sequence"/>
</dbReference>
<dbReference type="EMBL" id="SIZV01000029">
    <property type="protein sequence ID" value="TBR49314.1"/>
    <property type="molecule type" value="Genomic_DNA"/>
</dbReference>
<organism evidence="1 2">
    <name type="scientific">Escherichia albertii</name>
    <dbReference type="NCBI Taxonomy" id="208962"/>
    <lineage>
        <taxon>Bacteria</taxon>
        <taxon>Pseudomonadati</taxon>
        <taxon>Pseudomonadota</taxon>
        <taxon>Gammaproteobacteria</taxon>
        <taxon>Enterobacterales</taxon>
        <taxon>Enterobacteriaceae</taxon>
        <taxon>Escherichia</taxon>
    </lineage>
</organism>